<protein>
    <submittedName>
        <fullName evidence="2">YD repeat-containing protein</fullName>
    </submittedName>
</protein>
<evidence type="ECO:0000313" key="3">
    <source>
        <dbReference type="Proteomes" id="UP000189981"/>
    </source>
</evidence>
<dbReference type="AlphaFoldDB" id="A0A1T5A582"/>
<reference evidence="3" key="1">
    <citation type="submission" date="2017-02" db="EMBL/GenBank/DDBJ databases">
        <authorList>
            <person name="Varghese N."/>
            <person name="Submissions S."/>
        </authorList>
    </citation>
    <scope>NUCLEOTIDE SEQUENCE [LARGE SCALE GENOMIC DNA]</scope>
    <source>
        <strain evidence="3">DSM 22385</strain>
    </source>
</reference>
<keyword evidence="3" id="KW-1185">Reference proteome</keyword>
<gene>
    <name evidence="2" type="ORF">SAMN05661099_0335</name>
</gene>
<evidence type="ECO:0000256" key="1">
    <source>
        <dbReference type="SAM" id="MobiDB-lite"/>
    </source>
</evidence>
<dbReference type="STRING" id="572036.SAMN05661099_0335"/>
<organism evidence="2 3">
    <name type="scientific">Daejeonella lutea</name>
    <dbReference type="NCBI Taxonomy" id="572036"/>
    <lineage>
        <taxon>Bacteria</taxon>
        <taxon>Pseudomonadati</taxon>
        <taxon>Bacteroidota</taxon>
        <taxon>Sphingobacteriia</taxon>
        <taxon>Sphingobacteriales</taxon>
        <taxon>Sphingobacteriaceae</taxon>
        <taxon>Daejeonella</taxon>
    </lineage>
</organism>
<proteinExistence type="predicted"/>
<accession>A0A1T5A582</accession>
<dbReference type="EMBL" id="FUYR01000001">
    <property type="protein sequence ID" value="SKB30106.1"/>
    <property type="molecule type" value="Genomic_DNA"/>
</dbReference>
<evidence type="ECO:0000313" key="2">
    <source>
        <dbReference type="EMBL" id="SKB30106.1"/>
    </source>
</evidence>
<dbReference type="Gene3D" id="2.180.10.10">
    <property type="entry name" value="RHS repeat-associated core"/>
    <property type="match status" value="1"/>
</dbReference>
<name>A0A1T5A582_9SPHI</name>
<dbReference type="PROSITE" id="PS51257">
    <property type="entry name" value="PROKAR_LIPOPROTEIN"/>
    <property type="match status" value="1"/>
</dbReference>
<dbReference type="RefSeq" id="WP_079700831.1">
    <property type="nucleotide sequence ID" value="NZ_FUYR01000001.1"/>
</dbReference>
<feature type="region of interest" description="Disordered" evidence="1">
    <location>
        <begin position="32"/>
        <end position="77"/>
    </location>
</feature>
<dbReference type="Proteomes" id="UP000189981">
    <property type="component" value="Unassembled WGS sequence"/>
</dbReference>
<sequence length="314" mass="35639">MNNLFKTLSVIAISTVYFSITGCEEAELPIPLENKPTSQQPSPNLPVPADKVPTFPDSSGVSDPGNPSAPPAADPSGPSIPVVPGLLKKIIWAALDYKEFRYNSRGDLLHYVTQYNSVQGTSIVRRDEYTYTYDGNGNIVSISNKDGIRTEYFYSGDVWSEALSFDKFNRPLRKYKFQFNAKKQLADYAEFNVSLDGAITPRSKTNFSYDGAGNLTHYTYFWYVESSKTFVRSTELQFSNFDSKKYAKNSTTFDYILQPLSFFVNNPGKKETLSSSNPIEYYTYSYDQYSYPTHRTTSYSYDKPLPETKATFEY</sequence>
<dbReference type="OrthoDB" id="703951at2"/>